<dbReference type="PANTHER" id="PTHR43267">
    <property type="entry name" value="TRNA THREONYLCARBAMOYLADENOSINE DEHYDRATASE"/>
    <property type="match status" value="1"/>
</dbReference>
<evidence type="ECO:0000256" key="3">
    <source>
        <dbReference type="ARBA" id="ARBA00009919"/>
    </source>
</evidence>
<dbReference type="GO" id="GO:0008641">
    <property type="term" value="F:ubiquitin-like modifier activating enzyme activity"/>
    <property type="evidence" value="ECO:0007669"/>
    <property type="project" value="InterPro"/>
</dbReference>
<sequence>MSNSTADRITDFLHKHENVTKLALIAVAASTLTATGILSYQAAWRRFQTNALLRDEDKERRPSSKKHSLNHPPLNASLINEQLSQIIDFLGKERAEKMQNSFVIVVGAGGVGSWAALMLLRAGVKKIRIIDFDQVTLSSLNRHAVATLDDVGTPKVKAIKKHFEKIAPFIQVDSRIELFTKDTANELLSGSPDYIVDAIDNIDTKLDLIKYCYDRQLKVISSMGAGAKADPSRVQIADISETLEDQLARAVRRKLKKMDIESGVPVVYSAEKPHHVKLLPLEEERVKEADDFAALPDFRSRILPVLGTLPSMFGMTIASYVILKLAEYPNFEPLAIKLRDGLYARMHRDLLARESNQYKNKNCPLDPRDVGYIYEEIWQGKSVLSGPSERVALTRWNRNEPLSYFNAVCMTKEEAKAHDKLSADLDLRQHYGDGKFFSPDVYSYELLYTHMTRLSILVVYNFVNSRFEREKRIQGIWEDVF</sequence>
<reference evidence="16" key="1">
    <citation type="journal article" date="2022" name="IScience">
        <title>Evolution of zygomycete secretomes and the origins of terrestrial fungal ecologies.</title>
        <authorList>
            <person name="Chang Y."/>
            <person name="Wang Y."/>
            <person name="Mondo S."/>
            <person name="Ahrendt S."/>
            <person name="Andreopoulos W."/>
            <person name="Barry K."/>
            <person name="Beard J."/>
            <person name="Benny G.L."/>
            <person name="Blankenship S."/>
            <person name="Bonito G."/>
            <person name="Cuomo C."/>
            <person name="Desiro A."/>
            <person name="Gervers K.A."/>
            <person name="Hundley H."/>
            <person name="Kuo A."/>
            <person name="LaButti K."/>
            <person name="Lang B.F."/>
            <person name="Lipzen A."/>
            <person name="O'Donnell K."/>
            <person name="Pangilinan J."/>
            <person name="Reynolds N."/>
            <person name="Sandor L."/>
            <person name="Smith M.E."/>
            <person name="Tsang A."/>
            <person name="Grigoriev I.V."/>
            <person name="Stajich J.E."/>
            <person name="Spatafora J.W."/>
        </authorList>
    </citation>
    <scope>NUCLEOTIDE SEQUENCE</scope>
    <source>
        <strain evidence="16">RSA 2281</strain>
    </source>
</reference>
<dbReference type="SUPFAM" id="SSF69572">
    <property type="entry name" value="Activating enzymes of the ubiquitin-like proteins"/>
    <property type="match status" value="1"/>
</dbReference>
<dbReference type="FunFam" id="3.40.50.720:FF:000125">
    <property type="entry name" value="tRNA threonylcarbamoyladenosine dehydratase 2-like"/>
    <property type="match status" value="1"/>
</dbReference>
<dbReference type="PROSITE" id="PS50206">
    <property type="entry name" value="RHODANESE_3"/>
    <property type="match status" value="1"/>
</dbReference>
<comment type="subcellular location">
    <subcellularLocation>
        <location evidence="1">Mitochondrion membrane</location>
        <topology evidence="1">Multi-pass membrane protein</topology>
    </subcellularLocation>
    <subcellularLocation>
        <location evidence="2">Mitochondrion outer membrane</location>
    </subcellularLocation>
</comment>
<evidence type="ECO:0000256" key="7">
    <source>
        <dbReference type="ARBA" id="ARBA00022787"/>
    </source>
</evidence>
<feature type="transmembrane region" description="Helical" evidence="14">
    <location>
        <begin position="102"/>
        <end position="120"/>
    </location>
</feature>
<dbReference type="Pfam" id="PF00899">
    <property type="entry name" value="ThiF"/>
    <property type="match status" value="1"/>
</dbReference>
<keyword evidence="6" id="KW-0547">Nucleotide-binding</keyword>
<feature type="domain" description="Rhodanese" evidence="15">
    <location>
        <begin position="80"/>
        <end position="137"/>
    </location>
</feature>
<dbReference type="AlphaFoldDB" id="A0AAD5K4Q5"/>
<evidence type="ECO:0000256" key="9">
    <source>
        <dbReference type="ARBA" id="ARBA00022989"/>
    </source>
</evidence>
<dbReference type="GO" id="GO:0005524">
    <property type="term" value="F:ATP binding"/>
    <property type="evidence" value="ECO:0007669"/>
    <property type="project" value="UniProtKB-KW"/>
</dbReference>
<evidence type="ECO:0000256" key="1">
    <source>
        <dbReference type="ARBA" id="ARBA00004225"/>
    </source>
</evidence>
<dbReference type="Gene3D" id="3.40.50.720">
    <property type="entry name" value="NAD(P)-binding Rossmann-like Domain"/>
    <property type="match status" value="1"/>
</dbReference>
<evidence type="ECO:0000256" key="6">
    <source>
        <dbReference type="ARBA" id="ARBA00022741"/>
    </source>
</evidence>
<reference evidence="16" key="2">
    <citation type="submission" date="2023-02" db="EMBL/GenBank/DDBJ databases">
        <authorList>
            <consortium name="DOE Joint Genome Institute"/>
            <person name="Mondo S.J."/>
            <person name="Chang Y."/>
            <person name="Wang Y."/>
            <person name="Ahrendt S."/>
            <person name="Andreopoulos W."/>
            <person name="Barry K."/>
            <person name="Beard J."/>
            <person name="Benny G.L."/>
            <person name="Blankenship S."/>
            <person name="Bonito G."/>
            <person name="Cuomo C."/>
            <person name="Desiro A."/>
            <person name="Gervers K.A."/>
            <person name="Hundley H."/>
            <person name="Kuo A."/>
            <person name="LaButti K."/>
            <person name="Lang B.F."/>
            <person name="Lipzen A."/>
            <person name="O'Donnell K."/>
            <person name="Pangilinan J."/>
            <person name="Reynolds N."/>
            <person name="Sandor L."/>
            <person name="Smith M.W."/>
            <person name="Tsang A."/>
            <person name="Grigoriev I.V."/>
            <person name="Stajich J.E."/>
            <person name="Spatafora J.W."/>
        </authorList>
    </citation>
    <scope>NUCLEOTIDE SEQUENCE</scope>
    <source>
        <strain evidence="16">RSA 2281</strain>
    </source>
</reference>
<dbReference type="InterPro" id="IPR001763">
    <property type="entry name" value="Rhodanese-like_dom"/>
</dbReference>
<keyword evidence="10" id="KW-0496">Mitochondrion</keyword>
<dbReference type="GO" id="GO:0061504">
    <property type="term" value="P:cyclic threonylcarbamoyladenosine biosynthetic process"/>
    <property type="evidence" value="ECO:0007669"/>
    <property type="project" value="TreeGrafter"/>
</dbReference>
<evidence type="ECO:0000256" key="14">
    <source>
        <dbReference type="SAM" id="Phobius"/>
    </source>
</evidence>
<keyword evidence="11 14" id="KW-0472">Membrane</keyword>
<dbReference type="InterPro" id="IPR035985">
    <property type="entry name" value="Ubiquitin-activating_enz"/>
</dbReference>
<dbReference type="EMBL" id="JAIXMP010000022">
    <property type="protein sequence ID" value="KAI9255743.1"/>
    <property type="molecule type" value="Genomic_DNA"/>
</dbReference>
<name>A0AAD5K4Q5_9FUNG</name>
<evidence type="ECO:0000256" key="2">
    <source>
        <dbReference type="ARBA" id="ARBA00004294"/>
    </source>
</evidence>
<comment type="similarity">
    <text evidence="3">Belongs to the HesA/MoeB/ThiF family.</text>
</comment>
<feature type="region of interest" description="Disordered" evidence="13">
    <location>
        <begin position="55"/>
        <end position="74"/>
    </location>
</feature>
<dbReference type="CDD" id="cd00755">
    <property type="entry name" value="YgdL_like"/>
    <property type="match status" value="1"/>
</dbReference>
<evidence type="ECO:0000313" key="17">
    <source>
        <dbReference type="Proteomes" id="UP001209540"/>
    </source>
</evidence>
<evidence type="ECO:0000256" key="10">
    <source>
        <dbReference type="ARBA" id="ARBA00023128"/>
    </source>
</evidence>
<dbReference type="InterPro" id="IPR045886">
    <property type="entry name" value="ThiF/MoeB/HesA"/>
</dbReference>
<dbReference type="GO" id="GO:0005741">
    <property type="term" value="C:mitochondrial outer membrane"/>
    <property type="evidence" value="ECO:0007669"/>
    <property type="project" value="UniProtKB-SubCell"/>
</dbReference>
<dbReference type="PANTHER" id="PTHR43267:SF2">
    <property type="entry name" value="TRNA THREONYLCARBAMOYLADENOSINE DEHYDRATASE 1-RELATED"/>
    <property type="match status" value="1"/>
</dbReference>
<proteinExistence type="inferred from homology"/>
<evidence type="ECO:0000256" key="8">
    <source>
        <dbReference type="ARBA" id="ARBA00022840"/>
    </source>
</evidence>
<protein>
    <recommendedName>
        <fullName evidence="15">Rhodanese domain-containing protein</fullName>
    </recommendedName>
</protein>
<keyword evidence="9 14" id="KW-1133">Transmembrane helix</keyword>
<dbReference type="Proteomes" id="UP001209540">
    <property type="component" value="Unassembled WGS sequence"/>
</dbReference>
<evidence type="ECO:0000256" key="5">
    <source>
        <dbReference type="ARBA" id="ARBA00022692"/>
    </source>
</evidence>
<keyword evidence="4" id="KW-0436">Ligase</keyword>
<evidence type="ECO:0000256" key="12">
    <source>
        <dbReference type="ARBA" id="ARBA00060084"/>
    </source>
</evidence>
<gene>
    <name evidence="16" type="ORF">BDA99DRAFT_442280</name>
</gene>
<evidence type="ECO:0000256" key="4">
    <source>
        <dbReference type="ARBA" id="ARBA00022598"/>
    </source>
</evidence>
<keyword evidence="17" id="KW-1185">Reference proteome</keyword>
<organism evidence="16 17">
    <name type="scientific">Phascolomyces articulosus</name>
    <dbReference type="NCBI Taxonomy" id="60185"/>
    <lineage>
        <taxon>Eukaryota</taxon>
        <taxon>Fungi</taxon>
        <taxon>Fungi incertae sedis</taxon>
        <taxon>Mucoromycota</taxon>
        <taxon>Mucoromycotina</taxon>
        <taxon>Mucoromycetes</taxon>
        <taxon>Mucorales</taxon>
        <taxon>Lichtheimiaceae</taxon>
        <taxon>Phascolomyces</taxon>
    </lineage>
</organism>
<evidence type="ECO:0000259" key="15">
    <source>
        <dbReference type="PROSITE" id="PS50206"/>
    </source>
</evidence>
<accession>A0AAD5K4Q5</accession>
<evidence type="ECO:0000256" key="11">
    <source>
        <dbReference type="ARBA" id="ARBA00023136"/>
    </source>
</evidence>
<keyword evidence="8" id="KW-0067">ATP-binding</keyword>
<comment type="caution">
    <text evidence="16">The sequence shown here is derived from an EMBL/GenBank/DDBJ whole genome shotgun (WGS) entry which is preliminary data.</text>
</comment>
<keyword evidence="7" id="KW-1000">Mitochondrion outer membrane</keyword>
<dbReference type="InterPro" id="IPR000594">
    <property type="entry name" value="ThiF_NAD_FAD-bd"/>
</dbReference>
<evidence type="ECO:0000313" key="16">
    <source>
        <dbReference type="EMBL" id="KAI9255743.1"/>
    </source>
</evidence>
<comment type="function">
    <text evidence="12">Catalyzes the ATP-dependent dehydration of threonylcarbamoyladenosine at position 37 (t(6)A37) to form cyclic t(6)A37 (ct(6)A37) in tRNAs that read codons beginning with adenine.</text>
</comment>
<feature type="transmembrane region" description="Helical" evidence="14">
    <location>
        <begin position="22"/>
        <end position="43"/>
    </location>
</feature>
<dbReference type="GO" id="GO:0061503">
    <property type="term" value="F:tRNA threonylcarbamoyladenosine dehydratase"/>
    <property type="evidence" value="ECO:0007669"/>
    <property type="project" value="TreeGrafter"/>
</dbReference>
<keyword evidence="5 14" id="KW-0812">Transmembrane</keyword>
<evidence type="ECO:0000256" key="13">
    <source>
        <dbReference type="SAM" id="MobiDB-lite"/>
    </source>
</evidence>